<evidence type="ECO:0000256" key="2">
    <source>
        <dbReference type="ARBA" id="ARBA00022908"/>
    </source>
</evidence>
<dbReference type="InterPro" id="IPR010998">
    <property type="entry name" value="Integrase_recombinase_N"/>
</dbReference>
<dbReference type="PANTHER" id="PTHR30349:SF64">
    <property type="entry name" value="PROPHAGE INTEGRASE INTD-RELATED"/>
    <property type="match status" value="1"/>
</dbReference>
<comment type="caution">
    <text evidence="6">The sequence shown here is derived from an EMBL/GenBank/DDBJ whole genome shotgun (WGS) entry which is preliminary data.</text>
</comment>
<dbReference type="InterPro" id="IPR013762">
    <property type="entry name" value="Integrase-like_cat_sf"/>
</dbReference>
<dbReference type="Gene3D" id="1.10.443.10">
    <property type="entry name" value="Intergrase catalytic core"/>
    <property type="match status" value="1"/>
</dbReference>
<evidence type="ECO:0000259" key="5">
    <source>
        <dbReference type="PROSITE" id="PS51898"/>
    </source>
</evidence>
<evidence type="ECO:0000313" key="7">
    <source>
        <dbReference type="Proteomes" id="UP000247727"/>
    </source>
</evidence>
<dbReference type="InterPro" id="IPR002104">
    <property type="entry name" value="Integrase_catalytic"/>
</dbReference>
<gene>
    <name evidence="6" type="ORF">C8J30_12427</name>
</gene>
<accession>A0A318TXK4</accession>
<dbReference type="Proteomes" id="UP000247727">
    <property type="component" value="Unassembled WGS sequence"/>
</dbReference>
<evidence type="ECO:0000256" key="3">
    <source>
        <dbReference type="ARBA" id="ARBA00023125"/>
    </source>
</evidence>
<keyword evidence="7" id="KW-1185">Reference proteome</keyword>
<evidence type="ECO:0000256" key="1">
    <source>
        <dbReference type="ARBA" id="ARBA00008857"/>
    </source>
</evidence>
<dbReference type="PANTHER" id="PTHR30349">
    <property type="entry name" value="PHAGE INTEGRASE-RELATED"/>
    <property type="match status" value="1"/>
</dbReference>
<proteinExistence type="inferred from homology"/>
<keyword evidence="2" id="KW-0229">DNA integration</keyword>
<dbReference type="Gene3D" id="1.10.150.130">
    <property type="match status" value="1"/>
</dbReference>
<dbReference type="EMBL" id="QJTK01000024">
    <property type="protein sequence ID" value="PYF06745.1"/>
    <property type="molecule type" value="Genomic_DNA"/>
</dbReference>
<feature type="domain" description="Tyr recombinase" evidence="5">
    <location>
        <begin position="50"/>
        <end position="251"/>
    </location>
</feature>
<dbReference type="SUPFAM" id="SSF56349">
    <property type="entry name" value="DNA breaking-rejoining enzymes"/>
    <property type="match status" value="1"/>
</dbReference>
<dbReference type="InterPro" id="IPR050090">
    <property type="entry name" value="Tyrosine_recombinase_XerCD"/>
</dbReference>
<organism evidence="6 7">
    <name type="scientific">Rhodobacter viridis</name>
    <dbReference type="NCBI Taxonomy" id="1054202"/>
    <lineage>
        <taxon>Bacteria</taxon>
        <taxon>Pseudomonadati</taxon>
        <taxon>Pseudomonadota</taxon>
        <taxon>Alphaproteobacteria</taxon>
        <taxon>Rhodobacterales</taxon>
        <taxon>Rhodobacter group</taxon>
        <taxon>Rhodobacter</taxon>
    </lineage>
</organism>
<protein>
    <recommendedName>
        <fullName evidence="5">Tyr recombinase domain-containing protein</fullName>
    </recommendedName>
</protein>
<sequence length="259" mass="28594">MGVEKLSAKTVSDIYLSTVRSVFAWAHENELLPENVAEKVRQPKPKRVNSRETGYTDAEALAVLRACRAHVPKPNQFGYVRETPHMTAAKLWAPLLAAFSGARISEITQLRKEDIREEGGRWIARITPDAGTVKAGGYRDIPLHRQVIALGFIAFVQASAPGPLFHGATEPGRFADAAQNISDELGKWLHSLKLVPKGVRPNYGWRHRLKTQALELGLTMRVIDAMQGHSGRTAGENYGDVTILAKARVIDALPDYDLK</sequence>
<keyword evidence="3" id="KW-0238">DNA-binding</keyword>
<dbReference type="PROSITE" id="PS51898">
    <property type="entry name" value="TYR_RECOMBINASE"/>
    <property type="match status" value="1"/>
</dbReference>
<name>A0A318TXK4_9RHOB</name>
<reference evidence="6 7" key="1">
    <citation type="submission" date="2018-06" db="EMBL/GenBank/DDBJ databases">
        <title>Genomic Encyclopedia of Type Strains, Phase III (KMG-III): the genomes of soil and plant-associated and newly described type strains.</title>
        <authorList>
            <person name="Whitman W."/>
        </authorList>
    </citation>
    <scope>NUCLEOTIDE SEQUENCE [LARGE SCALE GENOMIC DNA]</scope>
    <source>
        <strain evidence="6 7">JA737</strain>
    </source>
</reference>
<dbReference type="InterPro" id="IPR011010">
    <property type="entry name" value="DNA_brk_join_enz"/>
</dbReference>
<keyword evidence="4" id="KW-0233">DNA recombination</keyword>
<evidence type="ECO:0000256" key="4">
    <source>
        <dbReference type="ARBA" id="ARBA00023172"/>
    </source>
</evidence>
<dbReference type="GO" id="GO:0003677">
    <property type="term" value="F:DNA binding"/>
    <property type="evidence" value="ECO:0007669"/>
    <property type="project" value="UniProtKB-KW"/>
</dbReference>
<dbReference type="GO" id="GO:0006310">
    <property type="term" value="P:DNA recombination"/>
    <property type="evidence" value="ECO:0007669"/>
    <property type="project" value="UniProtKB-KW"/>
</dbReference>
<evidence type="ECO:0000313" key="6">
    <source>
        <dbReference type="EMBL" id="PYF06745.1"/>
    </source>
</evidence>
<comment type="similarity">
    <text evidence="1">Belongs to the 'phage' integrase family.</text>
</comment>
<dbReference type="AlphaFoldDB" id="A0A318TXK4"/>
<dbReference type="GO" id="GO:0015074">
    <property type="term" value="P:DNA integration"/>
    <property type="evidence" value="ECO:0007669"/>
    <property type="project" value="UniProtKB-KW"/>
</dbReference>